<comment type="caution">
    <text evidence="2">The sequence shown here is derived from an EMBL/GenBank/DDBJ whole genome shotgun (WGS) entry which is preliminary data.</text>
</comment>
<reference evidence="2 3" key="1">
    <citation type="journal article" date="2023" name="Mol. Biol. Evol.">
        <title>Genomics of Secondarily Temperate Adaptation in the Only Non-Antarctic Icefish.</title>
        <authorList>
            <person name="Rivera-Colon A.G."/>
            <person name="Rayamajhi N."/>
            <person name="Minhas B.F."/>
            <person name="Madrigal G."/>
            <person name="Bilyk K.T."/>
            <person name="Yoon V."/>
            <person name="Hune M."/>
            <person name="Gregory S."/>
            <person name="Cheng C.H.C."/>
            <person name="Catchen J.M."/>
        </authorList>
    </citation>
    <scope>NUCLEOTIDE SEQUENCE [LARGE SCALE GENOMIC DNA]</scope>
    <source>
        <tissue evidence="2">White muscle</tissue>
    </source>
</reference>
<accession>A0AAN8HNA0</accession>
<dbReference type="Proteomes" id="UP001331515">
    <property type="component" value="Unassembled WGS sequence"/>
</dbReference>
<evidence type="ECO:0000313" key="2">
    <source>
        <dbReference type="EMBL" id="KAK5921622.1"/>
    </source>
</evidence>
<protein>
    <submittedName>
        <fullName evidence="2">Uncharacterized protein</fullName>
    </submittedName>
</protein>
<gene>
    <name evidence="2" type="ORF">CgunFtcFv8_018973</name>
</gene>
<feature type="compositionally biased region" description="Polar residues" evidence="1">
    <location>
        <begin position="58"/>
        <end position="68"/>
    </location>
</feature>
<feature type="region of interest" description="Disordered" evidence="1">
    <location>
        <begin position="46"/>
        <end position="68"/>
    </location>
</feature>
<proteinExistence type="predicted"/>
<sequence>MKENRETMKLFPVRGVSTSAGLLKHVHCRASADPGSVLPLHTDPVSDLSPASEAQHISKVSTISDHIS</sequence>
<keyword evidence="3" id="KW-1185">Reference proteome</keyword>
<dbReference type="AlphaFoldDB" id="A0AAN8HNA0"/>
<name>A0AAN8HNA0_CHAGU</name>
<dbReference type="EMBL" id="JAURVH010001522">
    <property type="protein sequence ID" value="KAK5921622.1"/>
    <property type="molecule type" value="Genomic_DNA"/>
</dbReference>
<evidence type="ECO:0000256" key="1">
    <source>
        <dbReference type="SAM" id="MobiDB-lite"/>
    </source>
</evidence>
<evidence type="ECO:0000313" key="3">
    <source>
        <dbReference type="Proteomes" id="UP001331515"/>
    </source>
</evidence>
<organism evidence="2 3">
    <name type="scientific">Champsocephalus gunnari</name>
    <name type="common">Mackerel icefish</name>
    <dbReference type="NCBI Taxonomy" id="52237"/>
    <lineage>
        <taxon>Eukaryota</taxon>
        <taxon>Metazoa</taxon>
        <taxon>Chordata</taxon>
        <taxon>Craniata</taxon>
        <taxon>Vertebrata</taxon>
        <taxon>Euteleostomi</taxon>
        <taxon>Actinopterygii</taxon>
        <taxon>Neopterygii</taxon>
        <taxon>Teleostei</taxon>
        <taxon>Neoteleostei</taxon>
        <taxon>Acanthomorphata</taxon>
        <taxon>Eupercaria</taxon>
        <taxon>Perciformes</taxon>
        <taxon>Notothenioidei</taxon>
        <taxon>Channichthyidae</taxon>
        <taxon>Champsocephalus</taxon>
    </lineage>
</organism>